<dbReference type="EMBL" id="CP030041">
    <property type="protein sequence ID" value="AWW31037.1"/>
    <property type="molecule type" value="Genomic_DNA"/>
</dbReference>
<dbReference type="Proteomes" id="UP000248688">
    <property type="component" value="Chromosome"/>
</dbReference>
<proteinExistence type="predicted"/>
<dbReference type="InterPro" id="IPR000182">
    <property type="entry name" value="GNAT_dom"/>
</dbReference>
<dbReference type="PANTHER" id="PTHR43328:SF1">
    <property type="entry name" value="N-ACETYLTRANSFERASE DOMAIN-CONTAINING PROTEIN"/>
    <property type="match status" value="1"/>
</dbReference>
<dbReference type="KEGG" id="est:DN752_13390"/>
<dbReference type="AlphaFoldDB" id="A0A2Z4IJX1"/>
<gene>
    <name evidence="2" type="ORF">DN752_13390</name>
</gene>
<reference evidence="2 3" key="1">
    <citation type="submission" date="2018-06" db="EMBL/GenBank/DDBJ databases">
        <title>Echinicola strongylocentroti sp. nov., isolated from a sea urchin Strongylocentrotus intermedius.</title>
        <authorList>
            <person name="Bae S.S."/>
        </authorList>
    </citation>
    <scope>NUCLEOTIDE SEQUENCE [LARGE SCALE GENOMIC DNA]</scope>
    <source>
        <strain evidence="2 3">MEBiC08714</strain>
    </source>
</reference>
<dbReference type="OrthoDB" id="9788916at2"/>
<dbReference type="PANTHER" id="PTHR43328">
    <property type="entry name" value="ACETYLTRANSFERASE-RELATED"/>
    <property type="match status" value="1"/>
</dbReference>
<dbReference type="Gene3D" id="3.40.630.30">
    <property type="match status" value="1"/>
</dbReference>
<dbReference type="GO" id="GO:0016747">
    <property type="term" value="F:acyltransferase activity, transferring groups other than amino-acyl groups"/>
    <property type="evidence" value="ECO:0007669"/>
    <property type="project" value="InterPro"/>
</dbReference>
<keyword evidence="3" id="KW-1185">Reference proteome</keyword>
<dbReference type="Pfam" id="PF13302">
    <property type="entry name" value="Acetyltransf_3"/>
    <property type="match status" value="1"/>
</dbReference>
<evidence type="ECO:0000313" key="3">
    <source>
        <dbReference type="Proteomes" id="UP000248688"/>
    </source>
</evidence>
<feature type="domain" description="N-acetyltransferase" evidence="1">
    <location>
        <begin position="17"/>
        <end position="171"/>
    </location>
</feature>
<protein>
    <submittedName>
        <fullName evidence="2">N-acetyltransferase</fullName>
    </submittedName>
</protein>
<keyword evidence="2" id="KW-0808">Transferase</keyword>
<organism evidence="2 3">
    <name type="scientific">Echinicola strongylocentroti</name>
    <dbReference type="NCBI Taxonomy" id="1795355"/>
    <lineage>
        <taxon>Bacteria</taxon>
        <taxon>Pseudomonadati</taxon>
        <taxon>Bacteroidota</taxon>
        <taxon>Cytophagia</taxon>
        <taxon>Cytophagales</taxon>
        <taxon>Cyclobacteriaceae</taxon>
        <taxon>Echinicola</taxon>
    </lineage>
</organism>
<sequence>MKIEGENGITLNTWGGQHFHKLYPLANNPAITKNLKDSFPQPYTLHDARFWIEHNIKFNPPQNFAIEKDGTLVGAIGIHKGENELRTNMELGFWLGEQFWGQGIATEAVKLFVPYLFKNFEVLRVFATVYDFNVPCMRVLQKAGFEEEAILKGGFIKNGTVGDIFQFVKLREDYL</sequence>
<evidence type="ECO:0000259" key="1">
    <source>
        <dbReference type="PROSITE" id="PS51186"/>
    </source>
</evidence>
<name>A0A2Z4IJX1_9BACT</name>
<evidence type="ECO:0000313" key="2">
    <source>
        <dbReference type="EMBL" id="AWW31037.1"/>
    </source>
</evidence>
<dbReference type="InterPro" id="IPR016181">
    <property type="entry name" value="Acyl_CoA_acyltransferase"/>
</dbReference>
<dbReference type="SUPFAM" id="SSF55729">
    <property type="entry name" value="Acyl-CoA N-acyltransferases (Nat)"/>
    <property type="match status" value="1"/>
</dbReference>
<dbReference type="RefSeq" id="WP_112784414.1">
    <property type="nucleotide sequence ID" value="NZ_CP030041.1"/>
</dbReference>
<dbReference type="PROSITE" id="PS51186">
    <property type="entry name" value="GNAT"/>
    <property type="match status" value="1"/>
</dbReference>
<accession>A0A2Z4IJX1</accession>